<feature type="region of interest" description="Disordered" evidence="1">
    <location>
        <begin position="103"/>
        <end position="122"/>
    </location>
</feature>
<evidence type="ECO:0000313" key="5">
    <source>
        <dbReference type="Proteomes" id="UP001168821"/>
    </source>
</evidence>
<organism evidence="3 5">
    <name type="scientific">Zophobas morio</name>
    <dbReference type="NCBI Taxonomy" id="2755281"/>
    <lineage>
        <taxon>Eukaryota</taxon>
        <taxon>Metazoa</taxon>
        <taxon>Ecdysozoa</taxon>
        <taxon>Arthropoda</taxon>
        <taxon>Hexapoda</taxon>
        <taxon>Insecta</taxon>
        <taxon>Pterygota</taxon>
        <taxon>Neoptera</taxon>
        <taxon>Endopterygota</taxon>
        <taxon>Coleoptera</taxon>
        <taxon>Polyphaga</taxon>
        <taxon>Cucujiformia</taxon>
        <taxon>Tenebrionidae</taxon>
        <taxon>Zophobas</taxon>
    </lineage>
</organism>
<dbReference type="PANTHER" id="PTHR16161:SF0">
    <property type="entry name" value="TRANSCRIPTIONAL PROTEIN SWT1"/>
    <property type="match status" value="1"/>
</dbReference>
<keyword evidence="5" id="KW-1185">Reference proteome</keyword>
<feature type="region of interest" description="Disordered" evidence="1">
    <location>
        <begin position="1"/>
        <end position="51"/>
    </location>
</feature>
<accession>A0AA38IR92</accession>
<feature type="domain" description="PIN" evidence="2">
    <location>
        <begin position="196"/>
        <end position="319"/>
    </location>
</feature>
<dbReference type="SMART" id="SM00670">
    <property type="entry name" value="PINc"/>
    <property type="match status" value="1"/>
</dbReference>
<dbReference type="EMBL" id="JALNTZ010000002">
    <property type="protein sequence ID" value="KAJ3662873.1"/>
    <property type="molecule type" value="Genomic_DNA"/>
</dbReference>
<evidence type="ECO:0000313" key="4">
    <source>
        <dbReference type="EMBL" id="KAJ3662873.1"/>
    </source>
</evidence>
<feature type="compositionally biased region" description="Polar residues" evidence="1">
    <location>
        <begin position="104"/>
        <end position="122"/>
    </location>
</feature>
<evidence type="ECO:0000256" key="1">
    <source>
        <dbReference type="SAM" id="MobiDB-lite"/>
    </source>
</evidence>
<name>A0AA38IR92_9CUCU</name>
<sequence length="470" mass="53582">MSDNRKVLVAKRKNQRNHCPNPVQNSKCGEEFQSSRRGTKRPGLCNDPSKRNLANDRLKRLRTSLNEEVQKSSHERYKPSSCASASSTALYKANVMRKRPINEPSAQTVSMKLPKQQETGQSRVNASYSNAFVFKEEYLTQKKVFNAAVFDRKETFTTAVTTQCNEDMEWSTTDDLTSTTNDVNSTSQSRKIKNKFFIVVDTNIFLSHLQLIKNIVTMSVKGEVRPVIFIPWIVIEELDFIKEDTKKTNLKLKAQEAIKYVEKTMASKDDRMQGQTLSEVNEQKSVGKSQDNKIIACCLQVSEKYENMILLTADVNLKNKAHFNSIPVCSHTDIMMKISAFSLTKMQAMMQTMTSLCNMVIFKCAENAYGSACTKMSICHPLPKSLQECISRFTKYWFPVFQEVLMKQFKKSVDDLSVFLVKHPSISDNSSEVNELVRLCVRVCLFLKDVESCKDSVENTIRDLNTIKES</sequence>
<dbReference type="InterPro" id="IPR029060">
    <property type="entry name" value="PIN-like_dom_sf"/>
</dbReference>
<dbReference type="CDD" id="cd18727">
    <property type="entry name" value="PIN_Swt1-like"/>
    <property type="match status" value="1"/>
</dbReference>
<comment type="caution">
    <text evidence="3">The sequence shown here is derived from an EMBL/GenBank/DDBJ whole genome shotgun (WGS) entry which is preliminary data.</text>
</comment>
<dbReference type="Pfam" id="PF13638">
    <property type="entry name" value="PIN_4"/>
    <property type="match status" value="1"/>
</dbReference>
<dbReference type="PANTHER" id="PTHR16161">
    <property type="entry name" value="TRANSCRIPTIONAL PROTEIN SWT1"/>
    <property type="match status" value="1"/>
</dbReference>
<dbReference type="InterPro" id="IPR002716">
    <property type="entry name" value="PIN_dom"/>
</dbReference>
<dbReference type="AlphaFoldDB" id="A0AA38IR92"/>
<dbReference type="InterPro" id="IPR052626">
    <property type="entry name" value="SWT1_Regulator"/>
</dbReference>
<evidence type="ECO:0000313" key="3">
    <source>
        <dbReference type="EMBL" id="KAJ3662848.1"/>
    </source>
</evidence>
<reference evidence="3" key="1">
    <citation type="journal article" date="2023" name="G3 (Bethesda)">
        <title>Whole genome assemblies of Zophobas morio and Tenebrio molitor.</title>
        <authorList>
            <person name="Kaur S."/>
            <person name="Stinson S.A."/>
            <person name="diCenzo G.C."/>
        </authorList>
    </citation>
    <scope>NUCLEOTIDE SEQUENCE</scope>
    <source>
        <strain evidence="3">QUZm001</strain>
    </source>
</reference>
<proteinExistence type="predicted"/>
<dbReference type="EMBL" id="JALNTZ010000002">
    <property type="protein sequence ID" value="KAJ3662848.1"/>
    <property type="molecule type" value="Genomic_DNA"/>
</dbReference>
<dbReference type="Gene3D" id="3.40.50.1010">
    <property type="entry name" value="5'-nuclease"/>
    <property type="match status" value="1"/>
</dbReference>
<gene>
    <name evidence="3" type="ORF">Zmor_007172</name>
    <name evidence="4" type="ORF">Zmor_007193</name>
</gene>
<dbReference type="Proteomes" id="UP001168821">
    <property type="component" value="Unassembled WGS sequence"/>
</dbReference>
<evidence type="ECO:0000259" key="2">
    <source>
        <dbReference type="SMART" id="SM00670"/>
    </source>
</evidence>
<protein>
    <recommendedName>
        <fullName evidence="2">PIN domain-containing protein</fullName>
    </recommendedName>
</protein>
<dbReference type="SUPFAM" id="SSF88723">
    <property type="entry name" value="PIN domain-like"/>
    <property type="match status" value="1"/>
</dbReference>
<dbReference type="GO" id="GO:0005634">
    <property type="term" value="C:nucleus"/>
    <property type="evidence" value="ECO:0007669"/>
    <property type="project" value="TreeGrafter"/>
</dbReference>